<keyword evidence="2 8" id="KW-0436">Ligase</keyword>
<dbReference type="Proteomes" id="UP000488506">
    <property type="component" value="Unassembled WGS sequence"/>
</dbReference>
<proteinExistence type="inferred from homology"/>
<comment type="caution">
    <text evidence="9">The sequence shown here is derived from an EMBL/GenBank/DDBJ whole genome shotgun (WGS) entry which is preliminary data.</text>
</comment>
<dbReference type="Pfam" id="PF13500">
    <property type="entry name" value="AAA_26"/>
    <property type="match status" value="1"/>
</dbReference>
<sequence length="218" mass="24106">MNNYFLLNNLPQNHKGIFITGTDTGVGKTHITFLLAKYLLGQNLDVSIMKPISCGPKKESDALYLKEKLKLKDPLELINPIHFEKPLAPYPASGFKMNKTKLDKIFSAYKKLSSIHDLVLVEGIGGVMVPITKNYFVADLIKQLNIPAIIVARAGLGTINHTLLTVEILRRKKIDILGIILNGHNGSDLSEKTNARIIEEISKAPILAKIRQMGKAKA</sequence>
<dbReference type="PIRSF" id="PIRSF006755">
    <property type="entry name" value="DTB_synth"/>
    <property type="match status" value="1"/>
</dbReference>
<dbReference type="AlphaFoldDB" id="A0A833KZS0"/>
<feature type="binding site" evidence="8">
    <location>
        <begin position="25"/>
        <end position="30"/>
    </location>
    <ligand>
        <name>ATP</name>
        <dbReference type="ChEBI" id="CHEBI:30616"/>
    </ligand>
</feature>
<evidence type="ECO:0000256" key="5">
    <source>
        <dbReference type="ARBA" id="ARBA00022756"/>
    </source>
</evidence>
<evidence type="ECO:0000256" key="7">
    <source>
        <dbReference type="ARBA" id="ARBA00022842"/>
    </source>
</evidence>
<name>A0A833KZS0_UNCSA</name>
<dbReference type="SUPFAM" id="SSF52540">
    <property type="entry name" value="P-loop containing nucleoside triphosphate hydrolases"/>
    <property type="match status" value="1"/>
</dbReference>
<dbReference type="EC" id="6.3.3.3" evidence="8"/>
<comment type="pathway">
    <text evidence="8">Cofactor biosynthesis; biotin biosynthesis; biotin from 7,8-diaminononanoate: step 1/2.</text>
</comment>
<feature type="active site" evidence="8">
    <location>
        <position position="50"/>
    </location>
</feature>
<feature type="binding site" evidence="8">
    <location>
        <position position="61"/>
    </location>
    <ligand>
        <name>ATP</name>
        <dbReference type="ChEBI" id="CHEBI:30616"/>
    </ligand>
</feature>
<dbReference type="GO" id="GO:0000287">
    <property type="term" value="F:magnesium ion binding"/>
    <property type="evidence" value="ECO:0007669"/>
    <property type="project" value="UniProtKB-UniRule"/>
</dbReference>
<comment type="similarity">
    <text evidence="8">Belongs to the dethiobiotin synthetase family.</text>
</comment>
<dbReference type="FunFam" id="3.40.50.300:FF:000292">
    <property type="entry name" value="ATP-dependent dethiobiotin synthetase BioD"/>
    <property type="match status" value="1"/>
</dbReference>
<keyword evidence="1 8" id="KW-0963">Cytoplasm</keyword>
<dbReference type="GO" id="GO:0005829">
    <property type="term" value="C:cytosol"/>
    <property type="evidence" value="ECO:0007669"/>
    <property type="project" value="TreeGrafter"/>
</dbReference>
<dbReference type="CDD" id="cd03109">
    <property type="entry name" value="DTBS"/>
    <property type="match status" value="1"/>
</dbReference>
<feature type="binding site" evidence="8">
    <location>
        <begin position="122"/>
        <end position="125"/>
    </location>
    <ligand>
        <name>ATP</name>
        <dbReference type="ChEBI" id="CHEBI:30616"/>
    </ligand>
</feature>
<dbReference type="GO" id="GO:0009102">
    <property type="term" value="P:biotin biosynthetic process"/>
    <property type="evidence" value="ECO:0007669"/>
    <property type="project" value="UniProtKB-UniRule"/>
</dbReference>
<comment type="caution">
    <text evidence="8">Lacks conserved residue(s) required for the propagation of feature annotation.</text>
</comment>
<evidence type="ECO:0000256" key="2">
    <source>
        <dbReference type="ARBA" id="ARBA00022598"/>
    </source>
</evidence>
<keyword evidence="5 8" id="KW-0093">Biotin biosynthesis</keyword>
<evidence type="ECO:0000256" key="6">
    <source>
        <dbReference type="ARBA" id="ARBA00022840"/>
    </source>
</evidence>
<dbReference type="PANTHER" id="PTHR43210:SF5">
    <property type="entry name" value="DETHIOBIOTIN SYNTHETASE"/>
    <property type="match status" value="1"/>
</dbReference>
<dbReference type="EMBL" id="WPAF01000039">
    <property type="protein sequence ID" value="KAF0132898.1"/>
    <property type="molecule type" value="Genomic_DNA"/>
</dbReference>
<keyword evidence="3 8" id="KW-0479">Metal-binding</keyword>
<keyword evidence="6 8" id="KW-0067">ATP-binding</keyword>
<dbReference type="NCBIfam" id="TIGR00347">
    <property type="entry name" value="bioD"/>
    <property type="match status" value="1"/>
</dbReference>
<evidence type="ECO:0000256" key="4">
    <source>
        <dbReference type="ARBA" id="ARBA00022741"/>
    </source>
</evidence>
<evidence type="ECO:0000256" key="3">
    <source>
        <dbReference type="ARBA" id="ARBA00022723"/>
    </source>
</evidence>
<evidence type="ECO:0000313" key="9">
    <source>
        <dbReference type="EMBL" id="KAF0132898.1"/>
    </source>
</evidence>
<feature type="binding site" evidence="8">
    <location>
        <position position="61"/>
    </location>
    <ligand>
        <name>Mg(2+)</name>
        <dbReference type="ChEBI" id="CHEBI:18420"/>
    </ligand>
</feature>
<dbReference type="InterPro" id="IPR004472">
    <property type="entry name" value="DTB_synth_BioD"/>
</dbReference>
<organism evidence="9 10">
    <name type="scientific">Candidatus Saganbacteria bacterium</name>
    <dbReference type="NCBI Taxonomy" id="2575572"/>
    <lineage>
        <taxon>Bacteria</taxon>
        <taxon>Bacillati</taxon>
        <taxon>Saganbacteria</taxon>
    </lineage>
</organism>
<dbReference type="PANTHER" id="PTHR43210">
    <property type="entry name" value="DETHIOBIOTIN SYNTHETASE"/>
    <property type="match status" value="1"/>
</dbReference>
<dbReference type="Gene3D" id="3.40.50.300">
    <property type="entry name" value="P-loop containing nucleotide triphosphate hydrolases"/>
    <property type="match status" value="1"/>
</dbReference>
<keyword evidence="7 8" id="KW-0460">Magnesium</keyword>
<dbReference type="GO" id="GO:0005524">
    <property type="term" value="F:ATP binding"/>
    <property type="evidence" value="ECO:0007669"/>
    <property type="project" value="UniProtKB-UniRule"/>
</dbReference>
<dbReference type="GO" id="GO:0004141">
    <property type="term" value="F:dethiobiotin synthase activity"/>
    <property type="evidence" value="ECO:0007669"/>
    <property type="project" value="UniProtKB-UniRule"/>
</dbReference>
<evidence type="ECO:0000313" key="10">
    <source>
        <dbReference type="Proteomes" id="UP000488506"/>
    </source>
</evidence>
<comment type="cofactor">
    <cofactor evidence="8">
        <name>Mg(2+)</name>
        <dbReference type="ChEBI" id="CHEBI:18420"/>
    </cofactor>
</comment>
<dbReference type="GO" id="GO:0042803">
    <property type="term" value="F:protein homodimerization activity"/>
    <property type="evidence" value="ECO:0007669"/>
    <property type="project" value="UniProtKB-ARBA"/>
</dbReference>
<comment type="subcellular location">
    <subcellularLocation>
        <location evidence="8">Cytoplasm</location>
    </subcellularLocation>
</comment>
<keyword evidence="4 8" id="KW-0547">Nucleotide-binding</keyword>
<comment type="catalytic activity">
    <reaction evidence="8">
        <text>(7R,8S)-7,8-diammoniononanoate + CO2 + ATP = (4R,5S)-dethiobiotin + ADP + phosphate + 3 H(+)</text>
        <dbReference type="Rhea" id="RHEA:15805"/>
        <dbReference type="ChEBI" id="CHEBI:15378"/>
        <dbReference type="ChEBI" id="CHEBI:16526"/>
        <dbReference type="ChEBI" id="CHEBI:30616"/>
        <dbReference type="ChEBI" id="CHEBI:43474"/>
        <dbReference type="ChEBI" id="CHEBI:149469"/>
        <dbReference type="ChEBI" id="CHEBI:149473"/>
        <dbReference type="ChEBI" id="CHEBI:456216"/>
        <dbReference type="EC" id="6.3.3.3"/>
    </reaction>
</comment>
<dbReference type="UniPathway" id="UPA00078">
    <property type="reaction ID" value="UER00161"/>
</dbReference>
<dbReference type="HAMAP" id="MF_00336">
    <property type="entry name" value="BioD"/>
    <property type="match status" value="1"/>
</dbReference>
<feature type="binding site" evidence="8">
    <location>
        <position position="29"/>
    </location>
    <ligand>
        <name>Mg(2+)</name>
        <dbReference type="ChEBI" id="CHEBI:18420"/>
    </ligand>
</feature>
<evidence type="ECO:0000256" key="8">
    <source>
        <dbReference type="HAMAP-Rule" id="MF_00336"/>
    </source>
</evidence>
<evidence type="ECO:0000256" key="1">
    <source>
        <dbReference type="ARBA" id="ARBA00022490"/>
    </source>
</evidence>
<comment type="subunit">
    <text evidence="8">Homodimer.</text>
</comment>
<dbReference type="InterPro" id="IPR027417">
    <property type="entry name" value="P-loop_NTPase"/>
</dbReference>
<gene>
    <name evidence="8" type="primary">bioD</name>
    <name evidence="9" type="ORF">FD145_1511</name>
</gene>
<accession>A0A833KZS0</accession>
<comment type="function">
    <text evidence="8">Catalyzes a mechanistically unusual reaction, the ATP-dependent insertion of CO2 between the N7 and N8 nitrogen atoms of 7,8-diaminopelargonic acid (DAPA, also called 7,8-diammoniononanoate) to form a ureido ring.</text>
</comment>
<feature type="binding site" evidence="8">
    <location>
        <position position="122"/>
    </location>
    <ligand>
        <name>Mg(2+)</name>
        <dbReference type="ChEBI" id="CHEBI:18420"/>
    </ligand>
</feature>
<reference evidence="9 10" key="1">
    <citation type="submission" date="2019-12" db="EMBL/GenBank/DDBJ databases">
        <authorList>
            <person name="Wolfe R."/>
            <person name="Danczak R."/>
            <person name="Wilkins M."/>
        </authorList>
    </citation>
    <scope>NUCLEOTIDE SEQUENCE [LARGE SCALE GENOMIC DNA]</scope>
    <source>
        <strain evidence="9">X2_MaxBin.013</strain>
    </source>
</reference>
<protein>
    <recommendedName>
        <fullName evidence="8">ATP-dependent dethiobiotin synthetase BioD</fullName>
        <ecNumber evidence="8">6.3.3.3</ecNumber>
    </recommendedName>
    <alternativeName>
        <fullName evidence="8">DTB synthetase</fullName>
        <shortName evidence="8">DTBS</shortName>
    </alternativeName>
    <alternativeName>
        <fullName evidence="8">Dethiobiotin synthase</fullName>
    </alternativeName>
</protein>